<sequence length="142" mass="15630">MLMLLMFSFAVATPSTRRADRDFRDEFPPSSSNPGEPPVPPSSSTNSCTSAPEPSPPPASKLDDGDDDVPAEPSHPSFPTAFEHIDPGGVLRQFTGLNFDVLNFDVIRRDADTYSLSWARMLAMQVPNKSTHAEIFFYVVVR</sequence>
<protein>
    <submittedName>
        <fullName evidence="3">Uncharacterized protein</fullName>
    </submittedName>
</protein>
<feature type="chain" id="PRO_5042198652" evidence="2">
    <location>
        <begin position="19"/>
        <end position="142"/>
    </location>
</feature>
<comment type="caution">
    <text evidence="3">The sequence shown here is derived from an EMBL/GenBank/DDBJ whole genome shotgun (WGS) entry which is preliminary data.</text>
</comment>
<keyword evidence="2" id="KW-0732">Signal</keyword>
<feature type="signal peptide" evidence="2">
    <location>
        <begin position="1"/>
        <end position="18"/>
    </location>
</feature>
<dbReference type="EMBL" id="LGRX02007814">
    <property type="protein sequence ID" value="KAK3274283.1"/>
    <property type="molecule type" value="Genomic_DNA"/>
</dbReference>
<organism evidence="3 4">
    <name type="scientific">Cymbomonas tetramitiformis</name>
    <dbReference type="NCBI Taxonomy" id="36881"/>
    <lineage>
        <taxon>Eukaryota</taxon>
        <taxon>Viridiplantae</taxon>
        <taxon>Chlorophyta</taxon>
        <taxon>Pyramimonadophyceae</taxon>
        <taxon>Pyramimonadales</taxon>
        <taxon>Pyramimonadaceae</taxon>
        <taxon>Cymbomonas</taxon>
    </lineage>
</organism>
<gene>
    <name evidence="3" type="ORF">CYMTET_17530</name>
</gene>
<dbReference type="Proteomes" id="UP001190700">
    <property type="component" value="Unassembled WGS sequence"/>
</dbReference>
<keyword evidence="4" id="KW-1185">Reference proteome</keyword>
<reference evidence="3 4" key="1">
    <citation type="journal article" date="2015" name="Genome Biol. Evol.">
        <title>Comparative Genomics of a Bacterivorous Green Alga Reveals Evolutionary Causalities and Consequences of Phago-Mixotrophic Mode of Nutrition.</title>
        <authorList>
            <person name="Burns J.A."/>
            <person name="Paasch A."/>
            <person name="Narechania A."/>
            <person name="Kim E."/>
        </authorList>
    </citation>
    <scope>NUCLEOTIDE SEQUENCE [LARGE SCALE GENOMIC DNA]</scope>
    <source>
        <strain evidence="3 4">PLY_AMNH</strain>
    </source>
</reference>
<feature type="compositionally biased region" description="Basic and acidic residues" evidence="1">
    <location>
        <begin position="17"/>
        <end position="27"/>
    </location>
</feature>
<evidence type="ECO:0000256" key="1">
    <source>
        <dbReference type="SAM" id="MobiDB-lite"/>
    </source>
</evidence>
<feature type="region of interest" description="Disordered" evidence="1">
    <location>
        <begin position="15"/>
        <end position="82"/>
    </location>
</feature>
<name>A0AAE0GAI7_9CHLO</name>
<evidence type="ECO:0000313" key="3">
    <source>
        <dbReference type="EMBL" id="KAK3274283.1"/>
    </source>
</evidence>
<accession>A0AAE0GAI7</accession>
<dbReference type="AlphaFoldDB" id="A0AAE0GAI7"/>
<proteinExistence type="predicted"/>
<evidence type="ECO:0000256" key="2">
    <source>
        <dbReference type="SAM" id="SignalP"/>
    </source>
</evidence>
<evidence type="ECO:0000313" key="4">
    <source>
        <dbReference type="Proteomes" id="UP001190700"/>
    </source>
</evidence>